<evidence type="ECO:0000259" key="10">
    <source>
        <dbReference type="Pfam" id="PF18972"/>
    </source>
</evidence>
<feature type="domain" description="Cns1/TTC4 wheel" evidence="10">
    <location>
        <begin position="241"/>
        <end position="332"/>
    </location>
</feature>
<evidence type="ECO:0000256" key="1">
    <source>
        <dbReference type="ARBA" id="ARBA00006596"/>
    </source>
</evidence>
<gene>
    <name evidence="11" type="ORF">B4U80_02486</name>
</gene>
<evidence type="ECO:0000256" key="6">
    <source>
        <dbReference type="ARBA" id="ARBA00023602"/>
    </source>
</evidence>
<dbReference type="Proteomes" id="UP000288716">
    <property type="component" value="Unassembled WGS sequence"/>
</dbReference>
<comment type="similarity">
    <text evidence="6">Belongs to the TTC4 family.</text>
</comment>
<organism evidence="11 12">
    <name type="scientific">Leptotrombidium deliense</name>
    <dbReference type="NCBI Taxonomy" id="299467"/>
    <lineage>
        <taxon>Eukaryota</taxon>
        <taxon>Metazoa</taxon>
        <taxon>Ecdysozoa</taxon>
        <taxon>Arthropoda</taxon>
        <taxon>Chelicerata</taxon>
        <taxon>Arachnida</taxon>
        <taxon>Acari</taxon>
        <taxon>Acariformes</taxon>
        <taxon>Trombidiformes</taxon>
        <taxon>Prostigmata</taxon>
        <taxon>Anystina</taxon>
        <taxon>Parasitengona</taxon>
        <taxon>Trombiculoidea</taxon>
        <taxon>Trombiculidae</taxon>
        <taxon>Leptotrombidium</taxon>
    </lineage>
</organism>
<keyword evidence="4" id="KW-0408">Iron</keyword>
<dbReference type="VEuPathDB" id="VectorBase:LDEU007870"/>
<evidence type="ECO:0000256" key="7">
    <source>
        <dbReference type="ARBA" id="ARBA00025700"/>
    </source>
</evidence>
<dbReference type="SMART" id="SM00028">
    <property type="entry name" value="TPR"/>
    <property type="match status" value="3"/>
</dbReference>
<reference evidence="11 12" key="1">
    <citation type="journal article" date="2018" name="Gigascience">
        <title>Genomes of trombidid mites reveal novel predicted allergens and laterally-transferred genes associated with secondary metabolism.</title>
        <authorList>
            <person name="Dong X."/>
            <person name="Chaisiri K."/>
            <person name="Xia D."/>
            <person name="Armstrong S.D."/>
            <person name="Fang Y."/>
            <person name="Donnelly M.J."/>
            <person name="Kadowaki T."/>
            <person name="McGarry J.W."/>
            <person name="Darby A.C."/>
            <person name="Makepeace B.L."/>
        </authorList>
    </citation>
    <scope>NUCLEOTIDE SEQUENCE [LARGE SCALE GENOMIC DNA]</scope>
    <source>
        <strain evidence="11">UoL-UT</strain>
    </source>
</reference>
<comment type="function">
    <text evidence="7">Component of the cytosolic iron-sulfur (Fe/S) protein assembly machinery. Required for maturation of extramitochondrial Fe/S proteins.</text>
</comment>
<evidence type="ECO:0000256" key="2">
    <source>
        <dbReference type="ARBA" id="ARBA00022485"/>
    </source>
</evidence>
<dbReference type="InterPro" id="IPR009016">
    <property type="entry name" value="Fe_hydrogenase"/>
</dbReference>
<feature type="coiled-coil region" evidence="8">
    <location>
        <begin position="178"/>
        <end position="215"/>
    </location>
</feature>
<evidence type="ECO:0000256" key="4">
    <source>
        <dbReference type="ARBA" id="ARBA00023004"/>
    </source>
</evidence>
<dbReference type="SUPFAM" id="SSF53920">
    <property type="entry name" value="Fe-only hydrogenase"/>
    <property type="match status" value="1"/>
</dbReference>
<dbReference type="OrthoDB" id="10253113at2759"/>
<dbReference type="PANTHER" id="PTHR11615">
    <property type="entry name" value="NITRATE, FORMATE, IRON DEHYDROGENASE"/>
    <property type="match status" value="1"/>
</dbReference>
<dbReference type="Pfam" id="PF18972">
    <property type="entry name" value="Wheel"/>
    <property type="match status" value="1"/>
</dbReference>
<dbReference type="Gene3D" id="1.25.40.10">
    <property type="entry name" value="Tetratricopeptide repeat domain"/>
    <property type="match status" value="1"/>
</dbReference>
<dbReference type="FunFam" id="3.30.70.20:FF:000042">
    <property type="entry name" value="Cytosolic Fe-S cluster assembly factor NAR1"/>
    <property type="match status" value="1"/>
</dbReference>
<dbReference type="InterPro" id="IPR019734">
    <property type="entry name" value="TPR_rpt"/>
</dbReference>
<dbReference type="Gene3D" id="3.40.50.1780">
    <property type="match status" value="1"/>
</dbReference>
<evidence type="ECO:0000313" key="12">
    <source>
        <dbReference type="Proteomes" id="UP000288716"/>
    </source>
</evidence>
<evidence type="ECO:0000256" key="3">
    <source>
        <dbReference type="ARBA" id="ARBA00022723"/>
    </source>
</evidence>
<dbReference type="SUPFAM" id="SSF48452">
    <property type="entry name" value="TPR-like"/>
    <property type="match status" value="1"/>
</dbReference>
<feature type="non-terminal residue" evidence="11">
    <location>
        <position position="660"/>
    </location>
</feature>
<dbReference type="InterPro" id="IPR004108">
    <property type="entry name" value="Fe_hydrogenase_lsu_C"/>
</dbReference>
<dbReference type="Pfam" id="PF02906">
    <property type="entry name" value="Fe_hyd_lg_C"/>
    <property type="match status" value="1"/>
</dbReference>
<sequence>MAGISDEFNGELTGRYPDAWDPEKWEEEFEKHPIFMTKAPNDNDELPPLVEAIQQLKYDPEVNSKADLALNYKEDGNENFKLKKYRWAIDSYTEGIKLNAEDNVLNSQLYANRAACHFHLKNFRSSLNDSLKAFTLNNDNGKAVIRIAESYFALQKYRECVEFCRNHKHNFSTLESIERNASDEQSVLEKDIQRQQAEEAKIRNLEQQLKDAVDERGIVCKGSLFDSIHPAAEGKHVTLNENNELVWPVMFVYPEYGQTDFIEGFNENHTFLDHIKVMFSEENSPNWDVSKKYKPNSIKIAFQTHQSDEMIPLNPKSKLRTVLSSKNFECIKPVKKENVVGIHTKKKVDITLGDCLACSGCITSAETVLIAKQSHKELFSVLNENKVNPENSRVIVVSLSHQSIASLAAKFGLTFQEAAEKLSSLFREIGASYVFDLTFARHISLIESQKEFEQRFANGTPVLTSTCPGFVCYAEKTHGELLVPYLSRVRSPQQIMGAFVKYVWRSQMRIDKKIYHVTVMPCYDKKLEASREEFLNDEVHDVDCVLTPVEIEEMLDMFGTTLSTYKSSKLDCLIPELENADIATHLGSGSGGFTENVFRHAAHLLFNESISRDAPLEFQIRRNRDFLEVNLEDKITNKKLLSFAIVNGFRNIQTLVQRIK</sequence>
<evidence type="ECO:0000256" key="8">
    <source>
        <dbReference type="SAM" id="Coils"/>
    </source>
</evidence>
<dbReference type="Gene3D" id="3.30.70.20">
    <property type="match status" value="1"/>
</dbReference>
<accession>A0A443S9G9</accession>
<dbReference type="GO" id="GO:0046872">
    <property type="term" value="F:metal ion binding"/>
    <property type="evidence" value="ECO:0007669"/>
    <property type="project" value="UniProtKB-KW"/>
</dbReference>
<dbReference type="STRING" id="299467.A0A443S9G9"/>
<dbReference type="GO" id="GO:0051539">
    <property type="term" value="F:4 iron, 4 sulfur cluster binding"/>
    <property type="evidence" value="ECO:0007669"/>
    <property type="project" value="UniProtKB-KW"/>
</dbReference>
<proteinExistence type="inferred from homology"/>
<comment type="caution">
    <text evidence="11">The sequence shown here is derived from an EMBL/GenBank/DDBJ whole genome shotgun (WGS) entry which is preliminary data.</text>
</comment>
<comment type="similarity">
    <text evidence="1">Belongs to the NARF family.</text>
</comment>
<dbReference type="InterPro" id="IPR044059">
    <property type="entry name" value="Csn1/TTC4_wheel"/>
</dbReference>
<evidence type="ECO:0000259" key="9">
    <source>
        <dbReference type="Pfam" id="PF02906"/>
    </source>
</evidence>
<keyword evidence="12" id="KW-1185">Reference proteome</keyword>
<dbReference type="Gene3D" id="3.40.950.10">
    <property type="entry name" value="Fe-only Hydrogenase (Larger Subunit), Chain L, domain 3"/>
    <property type="match status" value="1"/>
</dbReference>
<evidence type="ECO:0000256" key="5">
    <source>
        <dbReference type="ARBA" id="ARBA00023014"/>
    </source>
</evidence>
<dbReference type="EMBL" id="NCKV01005269">
    <property type="protein sequence ID" value="RWS24171.1"/>
    <property type="molecule type" value="Genomic_DNA"/>
</dbReference>
<keyword evidence="5" id="KW-0411">Iron-sulfur</keyword>
<evidence type="ECO:0000313" key="11">
    <source>
        <dbReference type="EMBL" id="RWS24171.1"/>
    </source>
</evidence>
<dbReference type="AlphaFoldDB" id="A0A443S9G9"/>
<keyword evidence="3" id="KW-0479">Metal-binding</keyword>
<dbReference type="InterPro" id="IPR050340">
    <property type="entry name" value="Cytosolic_Fe-S_CAF"/>
</dbReference>
<dbReference type="GO" id="GO:0051879">
    <property type="term" value="F:Hsp90 protein binding"/>
    <property type="evidence" value="ECO:0007669"/>
    <property type="project" value="InterPro"/>
</dbReference>
<keyword evidence="8" id="KW-0175">Coiled coil</keyword>
<dbReference type="InterPro" id="IPR011990">
    <property type="entry name" value="TPR-like_helical_dom_sf"/>
</dbReference>
<feature type="domain" description="Iron hydrogenase large subunit C-terminal" evidence="9">
    <location>
        <begin position="395"/>
        <end position="660"/>
    </location>
</feature>
<protein>
    <submittedName>
        <fullName evidence="11">Tetratricopeptide repeat containing cytosolic Fe-S cluster assembly factor-like protein</fullName>
    </submittedName>
</protein>
<keyword evidence="2" id="KW-0004">4Fe-4S</keyword>
<name>A0A443S9G9_9ACAR</name>